<dbReference type="PANTHER" id="PTHR47389">
    <property type="entry name" value="OS09G0436400 PROTEIN"/>
    <property type="match status" value="1"/>
</dbReference>
<dbReference type="InterPro" id="IPR036034">
    <property type="entry name" value="PDZ_sf"/>
</dbReference>
<dbReference type="SUPFAM" id="SSF50156">
    <property type="entry name" value="PDZ domain-like"/>
    <property type="match status" value="1"/>
</dbReference>
<evidence type="ECO:0008006" key="3">
    <source>
        <dbReference type="Google" id="ProtNLM"/>
    </source>
</evidence>
<dbReference type="Pfam" id="PF13365">
    <property type="entry name" value="Trypsin_2"/>
    <property type="match status" value="1"/>
</dbReference>
<dbReference type="EMBL" id="NQVE01000097">
    <property type="protein sequence ID" value="RAL48796.1"/>
    <property type="molecule type" value="Genomic_DNA"/>
</dbReference>
<name>A0A328DTY5_9ASTE</name>
<protein>
    <recommendedName>
        <fullName evidence="3">PDZ domain-containing protein</fullName>
    </recommendedName>
</protein>
<dbReference type="Proteomes" id="UP000249390">
    <property type="component" value="Unassembled WGS sequence"/>
</dbReference>
<evidence type="ECO:0000313" key="1">
    <source>
        <dbReference type="EMBL" id="RAL48796.1"/>
    </source>
</evidence>
<comment type="caution">
    <text evidence="1">The sequence shown here is derived from an EMBL/GenBank/DDBJ whole genome shotgun (WGS) entry which is preliminary data.</text>
</comment>
<dbReference type="InterPro" id="IPR009003">
    <property type="entry name" value="Peptidase_S1_PA"/>
</dbReference>
<dbReference type="SUPFAM" id="SSF50494">
    <property type="entry name" value="Trypsin-like serine proteases"/>
    <property type="match status" value="1"/>
</dbReference>
<accession>A0A328DTY5</accession>
<dbReference type="Gene3D" id="2.40.10.120">
    <property type="match status" value="1"/>
</dbReference>
<dbReference type="Gene3D" id="2.30.42.10">
    <property type="match status" value="1"/>
</dbReference>
<dbReference type="PANTHER" id="PTHR47389:SF4">
    <property type="entry name" value="OS09G0436400 PROTEIN"/>
    <property type="match status" value="1"/>
</dbReference>
<proteinExistence type="predicted"/>
<reference evidence="1 2" key="1">
    <citation type="submission" date="2018-06" db="EMBL/GenBank/DDBJ databases">
        <title>The Genome of Cuscuta australis (Dodder) Provides Insight into the Evolution of Plant Parasitism.</title>
        <authorList>
            <person name="Liu H."/>
        </authorList>
    </citation>
    <scope>NUCLEOTIDE SEQUENCE [LARGE SCALE GENOMIC DNA]</scope>
    <source>
        <strain evidence="2">cv. Yunnan</strain>
        <tissue evidence="1">Vines</tissue>
    </source>
</reference>
<evidence type="ECO:0000313" key="2">
    <source>
        <dbReference type="Proteomes" id="UP000249390"/>
    </source>
</evidence>
<dbReference type="AlphaFoldDB" id="A0A328DTY5"/>
<gene>
    <name evidence="1" type="ORF">DM860_001116</name>
</gene>
<sequence length="396" mass="44734">MGEKRKSLWRRAPKQPGPKRFCSPYPEMLQKMELHLKYPKFSQKKMNKYLDTDTKRAALAASLSVVALMSYTGEKELKKCSGTIIEADNDVGIVLTSANLIRRPTDEEFVQNALADDLKVVVVPGDGQAYEGEICAFDFHYNLVAIRFKANSPLRSAKLRLVDDSVNINPQHGLGEETAFQLKRHSSLFKLFPGQAVIGIGRYFAEPYELMAAPGEFSLGCCDYDCKELFQALCRMTSCGDGGPLINQSGEVIGIAFYDIFQTPFLPINLVCKWWEHYKRHGELRRSFVAMQATNLYAADLELVDRIIRKFPSIYKGVIVEQVIPGSSLCVDDVIIECAGRAVHSFLELCEMMWDNVGDAVDLVVARADHDTLLKLKMTVTEATPDKLNRWHHWRR</sequence>
<organism evidence="1 2">
    <name type="scientific">Cuscuta australis</name>
    <dbReference type="NCBI Taxonomy" id="267555"/>
    <lineage>
        <taxon>Eukaryota</taxon>
        <taxon>Viridiplantae</taxon>
        <taxon>Streptophyta</taxon>
        <taxon>Embryophyta</taxon>
        <taxon>Tracheophyta</taxon>
        <taxon>Spermatophyta</taxon>
        <taxon>Magnoliopsida</taxon>
        <taxon>eudicotyledons</taxon>
        <taxon>Gunneridae</taxon>
        <taxon>Pentapetalae</taxon>
        <taxon>asterids</taxon>
        <taxon>lamiids</taxon>
        <taxon>Solanales</taxon>
        <taxon>Convolvulaceae</taxon>
        <taxon>Cuscuteae</taxon>
        <taxon>Cuscuta</taxon>
        <taxon>Cuscuta subgen. Grammica</taxon>
        <taxon>Cuscuta sect. Cleistogrammica</taxon>
    </lineage>
</organism>
<keyword evidence="2" id="KW-1185">Reference proteome</keyword>